<evidence type="ECO:0000256" key="3">
    <source>
        <dbReference type="HAMAP-Rule" id="MF_00528"/>
    </source>
</evidence>
<dbReference type="EMBL" id="LGSS01000003">
    <property type="protein sequence ID" value="KNF09463.1"/>
    <property type="molecule type" value="Genomic_DNA"/>
</dbReference>
<reference evidence="5" key="1">
    <citation type="submission" date="2015-07" db="EMBL/GenBank/DDBJ databases">
        <title>Draft genome sequence of the purine-degrading Gottschalkia purinilyticum DSM 1384 (formerly Clostridium purinilyticum).</title>
        <authorList>
            <person name="Poehlein A."/>
            <person name="Schiel-Bengelsdorf B."/>
            <person name="Bengelsdorf F.R."/>
            <person name="Daniel R."/>
            <person name="Duerre P."/>
        </authorList>
    </citation>
    <scope>NUCLEOTIDE SEQUENCE [LARGE SCALE GENOMIC DNA]</scope>
    <source>
        <strain evidence="5">DSM 1384</strain>
    </source>
</reference>
<dbReference type="CDD" id="cd00555">
    <property type="entry name" value="Maf"/>
    <property type="match status" value="1"/>
</dbReference>
<feature type="site" description="Important for substrate specificity" evidence="3">
    <location>
        <position position="12"/>
    </location>
</feature>
<dbReference type="PANTHER" id="PTHR43213:SF5">
    <property type="entry name" value="BIFUNCTIONAL DTTP_UTP PYROPHOSPHATASE_METHYLTRANSFERASE PROTEIN-RELATED"/>
    <property type="match status" value="1"/>
</dbReference>
<keyword evidence="3" id="KW-0546">Nucleotide metabolism</keyword>
<comment type="caution">
    <text evidence="3">Lacks conserved residue(s) required for the propagation of feature annotation.</text>
</comment>
<keyword evidence="3" id="KW-0963">Cytoplasm</keyword>
<sequence length="192" mass="21855">MKSIVLASGSPRRKELLRKFNLEFNIIPSDIKEYINDDEGPIETAMSLALQKVLDVSNKQDENKIILALDTIVYKDSILGKPKDRDDAFNMLNSLNGKEHYVITGIAIVNKTNNVKLVDYESTKVKFRELSTDKIERYLDTEEYKDKAGAYGIQGYGEILVEWIKGSYSNVVGLPISKIDNILEKFYNIKLL</sequence>
<dbReference type="AlphaFoldDB" id="A0A0L0WDC5"/>
<dbReference type="GO" id="GO:0036221">
    <property type="term" value="F:UTP diphosphatase activity"/>
    <property type="evidence" value="ECO:0007669"/>
    <property type="project" value="RHEA"/>
</dbReference>
<feature type="site" description="Important for substrate specificity" evidence="3">
    <location>
        <position position="71"/>
    </location>
</feature>
<comment type="caution">
    <text evidence="4">The sequence shown here is derived from an EMBL/GenBank/DDBJ whole genome shotgun (WGS) entry which is preliminary data.</text>
</comment>
<comment type="subcellular location">
    <subcellularLocation>
        <location evidence="3">Cytoplasm</location>
    </subcellularLocation>
</comment>
<dbReference type="STRING" id="1503.CLPU_3c02420"/>
<dbReference type="GO" id="GO:0036218">
    <property type="term" value="F:dTTP diphosphatase activity"/>
    <property type="evidence" value="ECO:0007669"/>
    <property type="project" value="RHEA"/>
</dbReference>
<dbReference type="Proteomes" id="UP000037267">
    <property type="component" value="Unassembled WGS sequence"/>
</dbReference>
<dbReference type="GO" id="GO:0005737">
    <property type="term" value="C:cytoplasm"/>
    <property type="evidence" value="ECO:0007669"/>
    <property type="project" value="UniProtKB-SubCell"/>
</dbReference>
<feature type="site" description="Important for substrate specificity" evidence="3">
    <location>
        <position position="154"/>
    </location>
</feature>
<dbReference type="NCBIfam" id="TIGR00172">
    <property type="entry name" value="maf"/>
    <property type="match status" value="1"/>
</dbReference>
<dbReference type="PANTHER" id="PTHR43213">
    <property type="entry name" value="BIFUNCTIONAL DTTP/UTP PYROPHOSPHATASE/METHYLTRANSFERASE PROTEIN-RELATED"/>
    <property type="match status" value="1"/>
</dbReference>
<evidence type="ECO:0000313" key="5">
    <source>
        <dbReference type="Proteomes" id="UP000037267"/>
    </source>
</evidence>
<evidence type="ECO:0000313" key="4">
    <source>
        <dbReference type="EMBL" id="KNF09463.1"/>
    </source>
</evidence>
<dbReference type="Gene3D" id="3.90.950.10">
    <property type="match status" value="1"/>
</dbReference>
<name>A0A0L0WDC5_GOTPU</name>
<dbReference type="SUPFAM" id="SSF52972">
    <property type="entry name" value="ITPase-like"/>
    <property type="match status" value="1"/>
</dbReference>
<dbReference type="GO" id="GO:0009117">
    <property type="term" value="P:nucleotide metabolic process"/>
    <property type="evidence" value="ECO:0007669"/>
    <property type="project" value="UniProtKB-KW"/>
</dbReference>
<comment type="function">
    <text evidence="3">Nucleoside triphosphate pyrophosphatase that hydrolyzes dTTP and UTP. May have a dual role in cell division arrest and in preventing the incorporation of modified nucleotides into cellular nucleic acids.</text>
</comment>
<organism evidence="4 5">
    <name type="scientific">Gottschalkia purinilytica</name>
    <name type="common">Clostridium purinilyticum</name>
    <dbReference type="NCBI Taxonomy" id="1503"/>
    <lineage>
        <taxon>Bacteria</taxon>
        <taxon>Bacillati</taxon>
        <taxon>Bacillota</taxon>
        <taxon>Tissierellia</taxon>
        <taxon>Tissierellales</taxon>
        <taxon>Gottschalkiaceae</taxon>
        <taxon>Gottschalkia</taxon>
    </lineage>
</organism>
<comment type="similarity">
    <text evidence="3">Belongs to the Maf family. YhdE subfamily.</text>
</comment>
<dbReference type="Pfam" id="PF02545">
    <property type="entry name" value="Maf"/>
    <property type="match status" value="1"/>
</dbReference>
<dbReference type="RefSeq" id="WP_050354445.1">
    <property type="nucleotide sequence ID" value="NZ_LGSS01000003.1"/>
</dbReference>
<gene>
    <name evidence="4" type="ORF">CLPU_3c02420</name>
</gene>
<keyword evidence="2 3" id="KW-0378">Hydrolase</keyword>
<dbReference type="InterPro" id="IPR029001">
    <property type="entry name" value="ITPase-like_fam"/>
</dbReference>
<dbReference type="EC" id="3.6.1.9" evidence="3"/>
<comment type="cofactor">
    <cofactor evidence="1 3">
        <name>a divalent metal cation</name>
        <dbReference type="ChEBI" id="CHEBI:60240"/>
    </cofactor>
</comment>
<dbReference type="PIRSF" id="PIRSF006305">
    <property type="entry name" value="Maf"/>
    <property type="match status" value="1"/>
</dbReference>
<dbReference type="PATRIC" id="fig|1503.3.peg.2111"/>
<keyword evidence="5" id="KW-1185">Reference proteome</keyword>
<dbReference type="HAMAP" id="MF_00528">
    <property type="entry name" value="Maf"/>
    <property type="match status" value="1"/>
</dbReference>
<evidence type="ECO:0000256" key="1">
    <source>
        <dbReference type="ARBA" id="ARBA00001968"/>
    </source>
</evidence>
<dbReference type="OrthoDB" id="9807767at2"/>
<protein>
    <recommendedName>
        <fullName evidence="3">dTTP/UTP pyrophosphatase</fullName>
        <shortName evidence="3">dTTPase/UTPase</shortName>
        <ecNumber evidence="3">3.6.1.9</ecNumber>
    </recommendedName>
    <alternativeName>
        <fullName evidence="3">Nucleoside triphosphate pyrophosphatase</fullName>
    </alternativeName>
    <alternativeName>
        <fullName evidence="3">Nucleotide pyrophosphatase</fullName>
        <shortName evidence="3">Nucleotide PPase</shortName>
    </alternativeName>
</protein>
<evidence type="ECO:0000256" key="2">
    <source>
        <dbReference type="ARBA" id="ARBA00022801"/>
    </source>
</evidence>
<comment type="catalytic activity">
    <reaction evidence="3">
        <text>dTTP + H2O = dTMP + diphosphate + H(+)</text>
        <dbReference type="Rhea" id="RHEA:28534"/>
        <dbReference type="ChEBI" id="CHEBI:15377"/>
        <dbReference type="ChEBI" id="CHEBI:15378"/>
        <dbReference type="ChEBI" id="CHEBI:33019"/>
        <dbReference type="ChEBI" id="CHEBI:37568"/>
        <dbReference type="ChEBI" id="CHEBI:63528"/>
        <dbReference type="EC" id="3.6.1.9"/>
    </reaction>
</comment>
<feature type="active site" description="Proton acceptor" evidence="3">
    <location>
        <position position="70"/>
    </location>
</feature>
<dbReference type="InterPro" id="IPR003697">
    <property type="entry name" value="Maf-like"/>
</dbReference>
<comment type="catalytic activity">
    <reaction evidence="3">
        <text>UTP + H2O = UMP + diphosphate + H(+)</text>
        <dbReference type="Rhea" id="RHEA:29395"/>
        <dbReference type="ChEBI" id="CHEBI:15377"/>
        <dbReference type="ChEBI" id="CHEBI:15378"/>
        <dbReference type="ChEBI" id="CHEBI:33019"/>
        <dbReference type="ChEBI" id="CHEBI:46398"/>
        <dbReference type="ChEBI" id="CHEBI:57865"/>
        <dbReference type="EC" id="3.6.1.9"/>
    </reaction>
</comment>
<proteinExistence type="inferred from homology"/>
<accession>A0A0L0WDC5</accession>